<name>A0AAN9YCY8_9PEZI</name>
<evidence type="ECO:0000256" key="3">
    <source>
        <dbReference type="ARBA" id="ARBA00022827"/>
    </source>
</evidence>
<dbReference type="Pfam" id="PF00743">
    <property type="entry name" value="FMO-like"/>
    <property type="match status" value="1"/>
</dbReference>
<organism evidence="5 6">
    <name type="scientific">Cytospora paraplurivora</name>
    <dbReference type="NCBI Taxonomy" id="2898453"/>
    <lineage>
        <taxon>Eukaryota</taxon>
        <taxon>Fungi</taxon>
        <taxon>Dikarya</taxon>
        <taxon>Ascomycota</taxon>
        <taxon>Pezizomycotina</taxon>
        <taxon>Sordariomycetes</taxon>
        <taxon>Sordariomycetidae</taxon>
        <taxon>Diaporthales</taxon>
        <taxon>Cytosporaceae</taxon>
        <taxon>Cytospora</taxon>
    </lineage>
</organism>
<dbReference type="AlphaFoldDB" id="A0AAN9YCY8"/>
<dbReference type="Gene3D" id="3.50.50.60">
    <property type="entry name" value="FAD/NAD(P)-binding domain"/>
    <property type="match status" value="2"/>
</dbReference>
<dbReference type="GO" id="GO:0004499">
    <property type="term" value="F:N,N-dimethylaniline monooxygenase activity"/>
    <property type="evidence" value="ECO:0007669"/>
    <property type="project" value="InterPro"/>
</dbReference>
<evidence type="ECO:0000313" key="5">
    <source>
        <dbReference type="EMBL" id="KAK7733127.1"/>
    </source>
</evidence>
<dbReference type="InterPro" id="IPR036188">
    <property type="entry name" value="FAD/NAD-bd_sf"/>
</dbReference>
<sequence>MRIACIGAGASSLCFAYKLQRSFDNFNLTLFEKNPRVGGVWVQNRYPGCACDYDAHNYVYSWEPKNDWTSVYASAAEIQGYFEDFAEKYDLHRYCKFNTTVTKAEWLQDVGKWQLSSQSDGIDHNDQYDILINGSGLLNCYKWPKIEGLVDFSGTKLHSAAWPDTAVDTAGKRVGLIGNGSSGQQLLEALHPGCGRLTLFVRQPTWLFGGFGGPQRRYTAEEIQNFKDQPLVLMQKRKVFESRVNSYFGLCLRESPEQAALRKHLTERIKDQLSEQDQHGFNPEDLIPEYAVGCRRPTPGSRYIESLCAPNVDLVVGPITRITADGVVDRNGTLHPLDVLICATGFDTSHRPRFPLLGEQGSNLQDAWATRPSAYLALAVPQFPNYFVFYGPNNPFASGPFLATVEAQAEYMLKWCDRWQTENIHSFAPKQEAVDDFQVYADRILQRTVWADSCRSWYKEHPQDISLWPGSGLHYIEAISSIRGDDFDVRYNGNRWSWLGDGFSQVEQDAECDLSYYIRDHDDSQYLSSRKKRRMAAAGPRVDFKTLHVFGNKGKAGEH</sequence>
<dbReference type="PANTHER" id="PTHR42877:SF8">
    <property type="entry name" value="MONOOXYGENASE"/>
    <property type="match status" value="1"/>
</dbReference>
<keyword evidence="3" id="KW-0274">FAD</keyword>
<evidence type="ECO:0000256" key="1">
    <source>
        <dbReference type="ARBA" id="ARBA00010139"/>
    </source>
</evidence>
<gene>
    <name evidence="5" type="ORF">SLS53_008315</name>
</gene>
<dbReference type="PANTHER" id="PTHR42877">
    <property type="entry name" value="L-ORNITHINE N(5)-MONOOXYGENASE-RELATED"/>
    <property type="match status" value="1"/>
</dbReference>
<dbReference type="InterPro" id="IPR051209">
    <property type="entry name" value="FAD-bind_Monooxygenase_sf"/>
</dbReference>
<evidence type="ECO:0000256" key="2">
    <source>
        <dbReference type="ARBA" id="ARBA00022630"/>
    </source>
</evidence>
<dbReference type="GO" id="GO:0050660">
    <property type="term" value="F:flavin adenine dinucleotide binding"/>
    <property type="evidence" value="ECO:0007669"/>
    <property type="project" value="InterPro"/>
</dbReference>
<dbReference type="InterPro" id="IPR020946">
    <property type="entry name" value="Flavin_mOase-like"/>
</dbReference>
<evidence type="ECO:0008006" key="7">
    <source>
        <dbReference type="Google" id="ProtNLM"/>
    </source>
</evidence>
<proteinExistence type="inferred from homology"/>
<dbReference type="EMBL" id="JAJSPL020000048">
    <property type="protein sequence ID" value="KAK7733127.1"/>
    <property type="molecule type" value="Genomic_DNA"/>
</dbReference>
<dbReference type="SUPFAM" id="SSF51905">
    <property type="entry name" value="FAD/NAD(P)-binding domain"/>
    <property type="match status" value="1"/>
</dbReference>
<evidence type="ECO:0000313" key="6">
    <source>
        <dbReference type="Proteomes" id="UP001320245"/>
    </source>
</evidence>
<keyword evidence="2" id="KW-0285">Flavoprotein</keyword>
<keyword evidence="6" id="KW-1185">Reference proteome</keyword>
<comment type="similarity">
    <text evidence="1">Belongs to the FAD-binding monooxygenase family.</text>
</comment>
<evidence type="ECO:0000256" key="4">
    <source>
        <dbReference type="ARBA" id="ARBA00023002"/>
    </source>
</evidence>
<comment type="caution">
    <text evidence="5">The sequence shown here is derived from an EMBL/GenBank/DDBJ whole genome shotgun (WGS) entry which is preliminary data.</text>
</comment>
<protein>
    <recommendedName>
        <fullName evidence="7">Monooxygenase</fullName>
    </recommendedName>
</protein>
<dbReference type="GO" id="GO:0050661">
    <property type="term" value="F:NADP binding"/>
    <property type="evidence" value="ECO:0007669"/>
    <property type="project" value="InterPro"/>
</dbReference>
<reference evidence="5 6" key="1">
    <citation type="journal article" date="2023" name="PLoS ONE">
        <title>Cytospora paraplurivora sp. nov. isolated from orchards with fruit tree decline syndrome in Ontario, Canada.</title>
        <authorList>
            <person name="Ilyukhin E."/>
            <person name="Nguyen H.D.T."/>
            <person name="Castle A.J."/>
            <person name="Ellouze W."/>
        </authorList>
    </citation>
    <scope>NUCLEOTIDE SEQUENCE [LARGE SCALE GENOMIC DNA]</scope>
    <source>
        <strain evidence="5 6">FDS-564</strain>
    </source>
</reference>
<dbReference type="Proteomes" id="UP001320245">
    <property type="component" value="Unassembled WGS sequence"/>
</dbReference>
<keyword evidence="4" id="KW-0560">Oxidoreductase</keyword>
<accession>A0AAN9YCY8</accession>